<keyword evidence="2" id="KW-0238">DNA-binding</keyword>
<dbReference type="PROSITE" id="PS51078">
    <property type="entry name" value="ICLR_ED"/>
    <property type="match status" value="1"/>
</dbReference>
<accession>A0ABP9JM70</accession>
<name>A0ABP9JM70_9MICO</name>
<dbReference type="Proteomes" id="UP001500427">
    <property type="component" value="Unassembled WGS sequence"/>
</dbReference>
<dbReference type="Gene3D" id="3.30.450.40">
    <property type="match status" value="1"/>
</dbReference>
<gene>
    <name evidence="6" type="ORF">GCM10023258_39310</name>
</gene>
<evidence type="ECO:0000313" key="6">
    <source>
        <dbReference type="EMBL" id="GAA5036392.1"/>
    </source>
</evidence>
<dbReference type="EMBL" id="BAABIW010000028">
    <property type="protein sequence ID" value="GAA5036392.1"/>
    <property type="molecule type" value="Genomic_DNA"/>
</dbReference>
<sequence>MLRVTTSKPPRPPRRNSSGLARDIEVLEVLGLPEAFPGGLGVVRIAELAGREKTVVSRTLATLADAGLVSRDAETLTYRLGPRLFALAARTSEAVLVREARPYLRRIARHTGETTHLSVLRGGNVLTLVSELSPYEFRTAGWEGVTTAAWRTPSGRVLLSDWEDEELASWYALHGHDQPMVGPGRSDVSPSAFAVLDAPAPEQVVVHDLLDLRAEIDRIRQRGYAISDEELEVGVVAASAPVTDFTGRVVAAVNISAPKARMPGSLEAIGEFVARATEPLSAHLGSAPATPR</sequence>
<dbReference type="PROSITE" id="PS51077">
    <property type="entry name" value="HTH_ICLR"/>
    <property type="match status" value="1"/>
</dbReference>
<feature type="domain" description="IclR-ED" evidence="5">
    <location>
        <begin position="83"/>
        <end position="286"/>
    </location>
</feature>
<dbReference type="Pfam" id="PF01614">
    <property type="entry name" value="IclR_C"/>
    <property type="match status" value="2"/>
</dbReference>
<evidence type="ECO:0000256" key="2">
    <source>
        <dbReference type="ARBA" id="ARBA00023125"/>
    </source>
</evidence>
<dbReference type="InterPro" id="IPR014757">
    <property type="entry name" value="Tscrpt_reg_IclR_C"/>
</dbReference>
<evidence type="ECO:0000313" key="7">
    <source>
        <dbReference type="Proteomes" id="UP001500427"/>
    </source>
</evidence>
<dbReference type="PANTHER" id="PTHR30136">
    <property type="entry name" value="HELIX-TURN-HELIX TRANSCRIPTIONAL REGULATOR, ICLR FAMILY"/>
    <property type="match status" value="1"/>
</dbReference>
<dbReference type="SUPFAM" id="SSF55781">
    <property type="entry name" value="GAF domain-like"/>
    <property type="match status" value="1"/>
</dbReference>
<dbReference type="InterPro" id="IPR036390">
    <property type="entry name" value="WH_DNA-bd_sf"/>
</dbReference>
<reference evidence="7" key="1">
    <citation type="journal article" date="2019" name="Int. J. Syst. Evol. Microbiol.">
        <title>The Global Catalogue of Microorganisms (GCM) 10K type strain sequencing project: providing services to taxonomists for standard genome sequencing and annotation.</title>
        <authorList>
            <consortium name="The Broad Institute Genomics Platform"/>
            <consortium name="The Broad Institute Genome Sequencing Center for Infectious Disease"/>
            <person name="Wu L."/>
            <person name="Ma J."/>
        </authorList>
    </citation>
    <scope>NUCLEOTIDE SEQUENCE [LARGE SCALE GENOMIC DNA]</scope>
    <source>
        <strain evidence="7">JCM 17687</strain>
    </source>
</reference>
<dbReference type="Gene3D" id="1.10.10.10">
    <property type="entry name" value="Winged helix-like DNA-binding domain superfamily/Winged helix DNA-binding domain"/>
    <property type="match status" value="1"/>
</dbReference>
<dbReference type="SUPFAM" id="SSF46785">
    <property type="entry name" value="Winged helix' DNA-binding domain"/>
    <property type="match status" value="1"/>
</dbReference>
<dbReference type="InterPro" id="IPR036388">
    <property type="entry name" value="WH-like_DNA-bd_sf"/>
</dbReference>
<protein>
    <submittedName>
        <fullName evidence="6">IclR family transcriptional regulator</fullName>
    </submittedName>
</protein>
<feature type="domain" description="HTH iclR-type" evidence="4">
    <location>
        <begin position="17"/>
        <end position="82"/>
    </location>
</feature>
<keyword evidence="7" id="KW-1185">Reference proteome</keyword>
<evidence type="ECO:0000259" key="5">
    <source>
        <dbReference type="PROSITE" id="PS51078"/>
    </source>
</evidence>
<dbReference type="InterPro" id="IPR029016">
    <property type="entry name" value="GAF-like_dom_sf"/>
</dbReference>
<dbReference type="InterPro" id="IPR050707">
    <property type="entry name" value="HTH_MetabolicPath_Reg"/>
</dbReference>
<keyword evidence="3" id="KW-0804">Transcription</keyword>
<dbReference type="Pfam" id="PF09339">
    <property type="entry name" value="HTH_IclR"/>
    <property type="match status" value="1"/>
</dbReference>
<evidence type="ECO:0000256" key="1">
    <source>
        <dbReference type="ARBA" id="ARBA00023015"/>
    </source>
</evidence>
<evidence type="ECO:0000256" key="3">
    <source>
        <dbReference type="ARBA" id="ARBA00023163"/>
    </source>
</evidence>
<proteinExistence type="predicted"/>
<dbReference type="InterPro" id="IPR005471">
    <property type="entry name" value="Tscrpt_reg_IclR_N"/>
</dbReference>
<organism evidence="6 7">
    <name type="scientific">Terrabacter aeriphilus</name>
    <dbReference type="NCBI Taxonomy" id="515662"/>
    <lineage>
        <taxon>Bacteria</taxon>
        <taxon>Bacillati</taxon>
        <taxon>Actinomycetota</taxon>
        <taxon>Actinomycetes</taxon>
        <taxon>Micrococcales</taxon>
        <taxon>Intrasporangiaceae</taxon>
        <taxon>Terrabacter</taxon>
    </lineage>
</organism>
<comment type="caution">
    <text evidence="6">The sequence shown here is derived from an EMBL/GenBank/DDBJ whole genome shotgun (WGS) entry which is preliminary data.</text>
</comment>
<dbReference type="SMART" id="SM00346">
    <property type="entry name" value="HTH_ICLR"/>
    <property type="match status" value="1"/>
</dbReference>
<dbReference type="PANTHER" id="PTHR30136:SF24">
    <property type="entry name" value="HTH-TYPE TRANSCRIPTIONAL REPRESSOR ALLR"/>
    <property type="match status" value="1"/>
</dbReference>
<evidence type="ECO:0000259" key="4">
    <source>
        <dbReference type="PROSITE" id="PS51077"/>
    </source>
</evidence>
<keyword evidence="1" id="KW-0805">Transcription regulation</keyword>